<evidence type="ECO:0000256" key="1">
    <source>
        <dbReference type="SAM" id="SignalP"/>
    </source>
</evidence>
<organism evidence="2">
    <name type="scientific">Anopheles darlingi</name>
    <name type="common">Mosquito</name>
    <dbReference type="NCBI Taxonomy" id="43151"/>
    <lineage>
        <taxon>Eukaryota</taxon>
        <taxon>Metazoa</taxon>
        <taxon>Ecdysozoa</taxon>
        <taxon>Arthropoda</taxon>
        <taxon>Hexapoda</taxon>
        <taxon>Insecta</taxon>
        <taxon>Pterygota</taxon>
        <taxon>Neoptera</taxon>
        <taxon>Endopterygota</taxon>
        <taxon>Diptera</taxon>
        <taxon>Nematocera</taxon>
        <taxon>Culicoidea</taxon>
        <taxon>Culicidae</taxon>
        <taxon>Anophelinae</taxon>
        <taxon>Anopheles</taxon>
    </lineage>
</organism>
<dbReference type="AlphaFoldDB" id="A0A2M4DC90"/>
<name>A0A2M4DC90_ANODA</name>
<sequence length="86" mass="9633">MMAWLAVMIVPPSSNTGIVCWGLTFENSSISLSPRTRVISFSFTVRPRARTVSFTARQGGLFWFVYNTNVAILRSSLHTPRSSDLH</sequence>
<keyword evidence="1" id="KW-0732">Signal</keyword>
<feature type="chain" id="PRO_5014733964" evidence="1">
    <location>
        <begin position="17"/>
        <end position="86"/>
    </location>
</feature>
<protein>
    <submittedName>
        <fullName evidence="2">Putative secreted protein</fullName>
    </submittedName>
</protein>
<dbReference type="EMBL" id="GGFL01011024">
    <property type="protein sequence ID" value="MBW75202.1"/>
    <property type="molecule type" value="Transcribed_RNA"/>
</dbReference>
<accession>A0A2M4DC90</accession>
<reference evidence="2" key="1">
    <citation type="submission" date="2018-01" db="EMBL/GenBank/DDBJ databases">
        <title>An insight into the sialome of Amazonian anophelines.</title>
        <authorList>
            <person name="Ribeiro J.M."/>
            <person name="Scarpassa V."/>
            <person name="Calvo E."/>
        </authorList>
    </citation>
    <scope>NUCLEOTIDE SEQUENCE</scope>
</reference>
<proteinExistence type="predicted"/>
<evidence type="ECO:0000313" key="2">
    <source>
        <dbReference type="EMBL" id="MBW75202.1"/>
    </source>
</evidence>
<feature type="signal peptide" evidence="1">
    <location>
        <begin position="1"/>
        <end position="16"/>
    </location>
</feature>